<keyword evidence="2" id="KW-1185">Reference proteome</keyword>
<accession>A0ACC0QRB8</accession>
<evidence type="ECO:0000313" key="1">
    <source>
        <dbReference type="EMBL" id="KAI8663349.1"/>
    </source>
</evidence>
<proteinExistence type="predicted"/>
<gene>
    <name evidence="1" type="ORF">NCS57_00935500</name>
</gene>
<name>A0ACC0QRB8_9HYPO</name>
<organism evidence="1 2">
    <name type="scientific">Fusarium keratoplasticum</name>
    <dbReference type="NCBI Taxonomy" id="1328300"/>
    <lineage>
        <taxon>Eukaryota</taxon>
        <taxon>Fungi</taxon>
        <taxon>Dikarya</taxon>
        <taxon>Ascomycota</taxon>
        <taxon>Pezizomycotina</taxon>
        <taxon>Sordariomycetes</taxon>
        <taxon>Hypocreomycetidae</taxon>
        <taxon>Hypocreales</taxon>
        <taxon>Nectriaceae</taxon>
        <taxon>Fusarium</taxon>
        <taxon>Fusarium solani species complex</taxon>
    </lineage>
</organism>
<evidence type="ECO:0000313" key="2">
    <source>
        <dbReference type="Proteomes" id="UP001065298"/>
    </source>
</evidence>
<dbReference type="EMBL" id="CM046509">
    <property type="protein sequence ID" value="KAI8663349.1"/>
    <property type="molecule type" value="Genomic_DNA"/>
</dbReference>
<protein>
    <submittedName>
        <fullName evidence="1">Oxidored-FMN domain-containing protein</fullName>
    </submittedName>
</protein>
<sequence length="362" mass="39749">MTKLFTPVKVGAMSLSQRIAMAPMTRLRASDSHVPLPSVKEYFKQRASAPGSLVVTEATVISPRHGGYANVPGIYNQSQIDAWREVTNAVHAKGSYIFLQLWALGRAANPQLLEKGGHQLVSSSDVPMKSAFSDDMHYPTPLTEDGIWDAISDFAAAAKNAISAGFDGVEIHGANGYLVDQFIQDVSNKRTDTWGGSIENRSRFAVEVTRAVVEAVGSERTAIRLSPWSKYQGVRMDDPIPQFSDVVRRLADFKLAYLHVCESDDRQTNGEEIKFILDTYGDASPVLVAGNYDAASAKKAVDVDYVDHDVVVAFGRPYISNPDLVFKAKNGIEFAPLDPKNMYAQSDEGYIDYPFAQEAKDE</sequence>
<comment type="caution">
    <text evidence="1">The sequence shown here is derived from an EMBL/GenBank/DDBJ whole genome shotgun (WGS) entry which is preliminary data.</text>
</comment>
<dbReference type="Proteomes" id="UP001065298">
    <property type="component" value="Chromosome 7"/>
</dbReference>
<reference evidence="1" key="1">
    <citation type="submission" date="2022-06" db="EMBL/GenBank/DDBJ databases">
        <title>Fusarium solani species complex genomes reveal bases of compartmentalisation and animal pathogenesis.</title>
        <authorList>
            <person name="Tsai I.J."/>
        </authorList>
    </citation>
    <scope>NUCLEOTIDE SEQUENCE</scope>
    <source>
        <strain evidence="1">Fu6.1</strain>
    </source>
</reference>